<feature type="signal peptide" evidence="1">
    <location>
        <begin position="1"/>
        <end position="17"/>
    </location>
</feature>
<gene>
    <name evidence="2" type="ORF">AAD027_17050</name>
</gene>
<dbReference type="RefSeq" id="WP_341727237.1">
    <property type="nucleotide sequence ID" value="NZ_JBBWWT010000011.1"/>
</dbReference>
<name>A0ABU9J488_9GAMM</name>
<organism evidence="2 3">
    <name type="scientific">Pseudoxanthomonas putridarboris</name>
    <dbReference type="NCBI Taxonomy" id="752605"/>
    <lineage>
        <taxon>Bacteria</taxon>
        <taxon>Pseudomonadati</taxon>
        <taxon>Pseudomonadota</taxon>
        <taxon>Gammaproteobacteria</taxon>
        <taxon>Lysobacterales</taxon>
        <taxon>Lysobacteraceae</taxon>
        <taxon>Pseudoxanthomonas</taxon>
    </lineage>
</organism>
<dbReference type="Proteomes" id="UP001459204">
    <property type="component" value="Unassembled WGS sequence"/>
</dbReference>
<keyword evidence="1" id="KW-0732">Signal</keyword>
<evidence type="ECO:0000313" key="2">
    <source>
        <dbReference type="EMBL" id="MEL1266065.1"/>
    </source>
</evidence>
<evidence type="ECO:0000256" key="1">
    <source>
        <dbReference type="SAM" id="SignalP"/>
    </source>
</evidence>
<reference evidence="2 3" key="1">
    <citation type="submission" date="2024-04" db="EMBL/GenBank/DDBJ databases">
        <title>Draft genome sequence of Pseudoxanthomonas putridarboris WD12.</title>
        <authorList>
            <person name="Oh J."/>
        </authorList>
    </citation>
    <scope>NUCLEOTIDE SEQUENCE [LARGE SCALE GENOMIC DNA]</scope>
    <source>
        <strain evidence="2 3">WD12</strain>
    </source>
</reference>
<evidence type="ECO:0000313" key="3">
    <source>
        <dbReference type="Proteomes" id="UP001459204"/>
    </source>
</evidence>
<keyword evidence="3" id="KW-1185">Reference proteome</keyword>
<protein>
    <recommendedName>
        <fullName evidence="4">Pilus formation protein N terminal region</fullName>
    </recommendedName>
</protein>
<accession>A0ABU9J488</accession>
<dbReference type="EMBL" id="JBBWWT010000011">
    <property type="protein sequence ID" value="MEL1266065.1"/>
    <property type="molecule type" value="Genomic_DNA"/>
</dbReference>
<feature type="chain" id="PRO_5045177240" description="Pilus formation protein N terminal region" evidence="1">
    <location>
        <begin position="18"/>
        <end position="120"/>
    </location>
</feature>
<evidence type="ECO:0008006" key="4">
    <source>
        <dbReference type="Google" id="ProtNLM"/>
    </source>
</evidence>
<sequence>MKHLVVLAALLVTSAQASSGPALPIQSGQHTFQHRFSEHPSIPSIPLIAKISGGRIVLVNETPSDVFPQGIVAEGTLMWHAGSNQWIIGHSSADQQAQDVGGCSDGPEVVDLERKVYWTC</sequence>
<proteinExistence type="predicted"/>
<comment type="caution">
    <text evidence="2">The sequence shown here is derived from an EMBL/GenBank/DDBJ whole genome shotgun (WGS) entry which is preliminary data.</text>
</comment>